<accession>A0A7R6FIF6</accession>
<reference evidence="2" key="1">
    <citation type="submission" date="2016-12" db="EMBL/GenBank/DDBJ databases">
        <title>Gene cluster of aristeromycin and coformycin.</title>
        <authorList>
            <person name="Chen W."/>
            <person name="Xu G."/>
        </authorList>
    </citation>
    <scope>NUCLEOTIDE SEQUENCE</scope>
    <source>
        <strain evidence="2">JCM 5028</strain>
    </source>
</reference>
<dbReference type="EMBL" id="KY313601">
    <property type="protein sequence ID" value="AUV64163.1"/>
    <property type="molecule type" value="Genomic_DNA"/>
</dbReference>
<feature type="region of interest" description="Disordered" evidence="1">
    <location>
        <begin position="130"/>
        <end position="149"/>
    </location>
</feature>
<dbReference type="AlphaFoldDB" id="A0A7R6FIF6"/>
<gene>
    <name evidence="2" type="primary">comE</name>
</gene>
<sequence length="336" mass="36298">MTSILERLQDHTLADLAVLDVPADTSHLSRTAELAGRIADESGLTSRTARLAVYLYHRFRVPGTRDHPAASTRAAALDLLTRSGVPEELHQELLTVVGPGTPSAGAPYGAAVLDAERLDAMGAAGLQRALTGAGSPWHPDEPADGSPRPTPPELYEALVRSERELLTEAARRLAADRMDLVHRFAADYRTEAELGRLPDVPGRSPAAVPGVSWDLKAGFLRAVAHAPGTGPLVRIGYRGTVWLTFDDQDRLLGIDLRDAPPALVAILPHAQQYRFYWHSTARGSGMAWWADHGSNHVWITTAPGPAHHRVVATADIEVGTRADRPVVLHLHVRSGR</sequence>
<dbReference type="Gene3D" id="1.10.3210.50">
    <property type="match status" value="1"/>
</dbReference>
<name>A0A7R6FIF6_9ACTN</name>
<dbReference type="SUPFAM" id="SSF109604">
    <property type="entry name" value="HD-domain/PDEase-like"/>
    <property type="match status" value="1"/>
</dbReference>
<evidence type="ECO:0000256" key="1">
    <source>
        <dbReference type="SAM" id="MobiDB-lite"/>
    </source>
</evidence>
<proteinExistence type="predicted"/>
<organism evidence="2">
    <name type="scientific">Streptomyces citricolor</name>
    <dbReference type="NCBI Taxonomy" id="212427"/>
    <lineage>
        <taxon>Bacteria</taxon>
        <taxon>Bacillati</taxon>
        <taxon>Actinomycetota</taxon>
        <taxon>Actinomycetes</taxon>
        <taxon>Kitasatosporales</taxon>
        <taxon>Streptomycetaceae</taxon>
        <taxon>Streptomyces</taxon>
    </lineage>
</organism>
<protein>
    <submittedName>
        <fullName evidence="2">ComE</fullName>
    </submittedName>
</protein>
<evidence type="ECO:0000313" key="2">
    <source>
        <dbReference type="EMBL" id="AUV64163.1"/>
    </source>
</evidence>